<sequence length="365" mass="41535">MEELRILIVEDDKAIYNDVYNRNIDLFNKENKEHQITDVWIQSKDEAIAALKNPDNIFDGAIVDLDLMGSGGTDTSGNEVVKEIKENLRFPTFVITGTPHHISAELNVPSSVFNVFERDEVDVMATLDKFKTIKATGILNLLNRNGKIEELIQNIFWNHISTSIDNWALDNKRTSAEKEDSLLRYTILHMLEYLDESKVHPSEFYITRPVKESLSTGDLITLDGNRFVVLTPACDFAQKKVSKVFLLRIKDISEEVSGIEEIQTIEGLSSTKKGKLEKLIGNKSSYYHFIPQHKGINAGIIDFQHKLSIPLDKLQTGIKNSDIDRFATISMPFLKDLIERYSSYYARQGSPDFDSDEIIESLIKE</sequence>
<evidence type="ECO:0000313" key="2">
    <source>
        <dbReference type="Proteomes" id="UP000219559"/>
    </source>
</evidence>
<evidence type="ECO:0008006" key="3">
    <source>
        <dbReference type="Google" id="ProtNLM"/>
    </source>
</evidence>
<accession>A0A2A4GBH4</accession>
<dbReference type="RefSeq" id="WP_097441831.1">
    <property type="nucleotide sequence ID" value="NZ_NBWU01000001.1"/>
</dbReference>
<protein>
    <recommendedName>
        <fullName evidence="3">Response regulatory domain-containing protein</fullName>
    </recommendedName>
</protein>
<dbReference type="EMBL" id="NBWU01000001">
    <property type="protein sequence ID" value="PCE66309.1"/>
    <property type="molecule type" value="Genomic_DNA"/>
</dbReference>
<dbReference type="OrthoDB" id="8478724at2"/>
<reference evidence="1 2" key="1">
    <citation type="submission" date="2017-04" db="EMBL/GenBank/DDBJ databases">
        <title>A new member of the family Flavobacteriaceae isolated from ascidians.</title>
        <authorList>
            <person name="Chen L."/>
        </authorList>
    </citation>
    <scope>NUCLEOTIDE SEQUENCE [LARGE SCALE GENOMIC DNA]</scope>
    <source>
        <strain evidence="1 2">HQA918</strain>
    </source>
</reference>
<organism evidence="1 2">
    <name type="scientific">Sediminicola luteus</name>
    <dbReference type="NCBI Taxonomy" id="319238"/>
    <lineage>
        <taxon>Bacteria</taxon>
        <taxon>Pseudomonadati</taxon>
        <taxon>Bacteroidota</taxon>
        <taxon>Flavobacteriia</taxon>
        <taxon>Flavobacteriales</taxon>
        <taxon>Flavobacteriaceae</taxon>
        <taxon>Sediminicola</taxon>
    </lineage>
</organism>
<evidence type="ECO:0000313" key="1">
    <source>
        <dbReference type="EMBL" id="PCE66309.1"/>
    </source>
</evidence>
<proteinExistence type="predicted"/>
<dbReference type="Proteomes" id="UP000219559">
    <property type="component" value="Unassembled WGS sequence"/>
</dbReference>
<keyword evidence="2" id="KW-1185">Reference proteome</keyword>
<comment type="caution">
    <text evidence="1">The sequence shown here is derived from an EMBL/GenBank/DDBJ whole genome shotgun (WGS) entry which is preliminary data.</text>
</comment>
<gene>
    <name evidence="1" type="ORF">B7P33_03145</name>
</gene>
<name>A0A2A4GBH4_9FLAO</name>
<dbReference type="Gene3D" id="3.40.50.2300">
    <property type="match status" value="1"/>
</dbReference>
<dbReference type="AlphaFoldDB" id="A0A2A4GBH4"/>